<gene>
    <name evidence="10" type="primary">107370679</name>
</gene>
<dbReference type="InterPro" id="IPR036236">
    <property type="entry name" value="Znf_C2H2_sf"/>
</dbReference>
<dbReference type="OrthoDB" id="6508643at2759"/>
<dbReference type="eggNOG" id="KOG3576">
    <property type="taxonomic scope" value="Eukaryota"/>
</dbReference>
<dbReference type="PROSITE" id="PS00028">
    <property type="entry name" value="ZINC_FINGER_C2H2_1"/>
    <property type="match status" value="3"/>
</dbReference>
<dbReference type="PROSITE" id="PS50157">
    <property type="entry name" value="ZINC_FINGER_C2H2_2"/>
    <property type="match status" value="3"/>
</dbReference>
<evidence type="ECO:0000313" key="10">
    <source>
        <dbReference type="EnsemblMetazoa" id="tetur157g00030.1"/>
    </source>
</evidence>
<evidence type="ECO:0000256" key="7">
    <source>
        <dbReference type="PROSITE-ProRule" id="PRU00042"/>
    </source>
</evidence>
<evidence type="ECO:0000256" key="2">
    <source>
        <dbReference type="ARBA" id="ARBA00022723"/>
    </source>
</evidence>
<dbReference type="PANTHER" id="PTHR10032">
    <property type="entry name" value="ZINC FINGER PROTEIN WITH KRAB AND SCAN DOMAINS"/>
    <property type="match status" value="1"/>
</dbReference>
<dbReference type="EnsemblMetazoa" id="tetur157g00030.1">
    <property type="protein sequence ID" value="tetur157g00030.1"/>
    <property type="gene ID" value="tetur157g00030"/>
</dbReference>
<dbReference type="SUPFAM" id="SSF57667">
    <property type="entry name" value="beta-beta-alpha zinc fingers"/>
    <property type="match status" value="2"/>
</dbReference>
<evidence type="ECO:0000313" key="11">
    <source>
        <dbReference type="Proteomes" id="UP000015104"/>
    </source>
</evidence>
<feature type="region of interest" description="Disordered" evidence="8">
    <location>
        <begin position="1"/>
        <end position="146"/>
    </location>
</feature>
<evidence type="ECO:0000259" key="9">
    <source>
        <dbReference type="PROSITE" id="PS50157"/>
    </source>
</evidence>
<reference evidence="10" key="2">
    <citation type="submission" date="2015-06" db="UniProtKB">
        <authorList>
            <consortium name="EnsemblMetazoa"/>
        </authorList>
    </citation>
    <scope>IDENTIFICATION</scope>
</reference>
<reference evidence="11" key="1">
    <citation type="submission" date="2011-08" db="EMBL/GenBank/DDBJ databases">
        <authorList>
            <person name="Rombauts S."/>
        </authorList>
    </citation>
    <scope>NUCLEOTIDE SEQUENCE</scope>
    <source>
        <strain evidence="11">London</strain>
    </source>
</reference>
<keyword evidence="11" id="KW-1185">Reference proteome</keyword>
<dbReference type="GO" id="GO:0000978">
    <property type="term" value="F:RNA polymerase II cis-regulatory region sequence-specific DNA binding"/>
    <property type="evidence" value="ECO:0007669"/>
    <property type="project" value="TreeGrafter"/>
</dbReference>
<dbReference type="Proteomes" id="UP000015104">
    <property type="component" value="Unassembled WGS sequence"/>
</dbReference>
<dbReference type="GO" id="GO:0008270">
    <property type="term" value="F:zinc ion binding"/>
    <property type="evidence" value="ECO:0007669"/>
    <property type="project" value="UniProtKB-KW"/>
</dbReference>
<sequence>MPKAFLIKKQNLKESNPQSQWRPVTPPTSPEDDVKDDQRKSSSSSKQPGNQATSSSKPCSTASSSTSLSSSSQPLDLSEASSSRAESTSSNLPSVPSSCYTAESNNFKEQSFPSWSSSVAPSPFNRVSSSSPSNSPYPSSSSTSSVSSTTASICQRVSVIKNLNQSDGPLNLKVSPQPRITVTDKMYKESIERSRIESNGEIEPSLPPTVQLLAQRLGIPLHMFNFIDFVNGGHGIKNPLLSDGNAAKVQPVIQPSLDDPMKCPICEKRFPLTRLLNRHLKCHSDIKRYLCTFCGRGFNDTFDLKRHTRIHTGVRPYKCNHCNKSFTQRCSLESHTRKVHGISHQYAYRERRTKLYVCEACGNTANKAESHYLHLKQNHPDSPALAKFYDKRFFKFNDTNFPFAE</sequence>
<keyword evidence="4 7" id="KW-0863">Zinc-finger</keyword>
<feature type="domain" description="C2H2-type" evidence="9">
    <location>
        <begin position="317"/>
        <end position="340"/>
    </location>
</feature>
<dbReference type="KEGG" id="tut:107370679"/>
<evidence type="ECO:0000256" key="3">
    <source>
        <dbReference type="ARBA" id="ARBA00022737"/>
    </source>
</evidence>
<dbReference type="OMA" id="XFSSAAS"/>
<evidence type="ECO:0000256" key="1">
    <source>
        <dbReference type="ARBA" id="ARBA00004123"/>
    </source>
</evidence>
<feature type="compositionally biased region" description="Polar residues" evidence="8">
    <location>
        <begin position="13"/>
        <end position="22"/>
    </location>
</feature>
<organism evidence="10 11">
    <name type="scientific">Tetranychus urticae</name>
    <name type="common">Two-spotted spider mite</name>
    <dbReference type="NCBI Taxonomy" id="32264"/>
    <lineage>
        <taxon>Eukaryota</taxon>
        <taxon>Metazoa</taxon>
        <taxon>Ecdysozoa</taxon>
        <taxon>Arthropoda</taxon>
        <taxon>Chelicerata</taxon>
        <taxon>Arachnida</taxon>
        <taxon>Acari</taxon>
        <taxon>Acariformes</taxon>
        <taxon>Trombidiformes</taxon>
        <taxon>Prostigmata</taxon>
        <taxon>Eleutherengona</taxon>
        <taxon>Raphignathae</taxon>
        <taxon>Tetranychoidea</taxon>
        <taxon>Tetranychidae</taxon>
        <taxon>Tetranychus</taxon>
    </lineage>
</organism>
<evidence type="ECO:0000256" key="6">
    <source>
        <dbReference type="ARBA" id="ARBA00023242"/>
    </source>
</evidence>
<evidence type="ECO:0000256" key="8">
    <source>
        <dbReference type="SAM" id="MobiDB-lite"/>
    </source>
</evidence>
<feature type="compositionally biased region" description="Polar residues" evidence="8">
    <location>
        <begin position="99"/>
        <end position="109"/>
    </location>
</feature>
<feature type="domain" description="C2H2-type" evidence="9">
    <location>
        <begin position="261"/>
        <end position="288"/>
    </location>
</feature>
<dbReference type="PANTHER" id="PTHR10032:SF271">
    <property type="entry name" value="RH12261P-RELATED"/>
    <property type="match status" value="1"/>
</dbReference>
<dbReference type="FunFam" id="3.30.160.60:FF:000452">
    <property type="entry name" value="Transcription factor Ovo-like 2"/>
    <property type="match status" value="1"/>
</dbReference>
<dbReference type="AlphaFoldDB" id="T1KM11"/>
<keyword evidence="6" id="KW-0539">Nucleus</keyword>
<dbReference type="Gene3D" id="3.30.160.60">
    <property type="entry name" value="Classic Zinc Finger"/>
    <property type="match status" value="2"/>
</dbReference>
<feature type="compositionally biased region" description="Low complexity" evidence="8">
    <location>
        <begin position="111"/>
        <end position="146"/>
    </location>
</feature>
<dbReference type="EMBL" id="CAEY01000228">
    <property type="status" value="NOT_ANNOTATED_CDS"/>
    <property type="molecule type" value="Genomic_DNA"/>
</dbReference>
<dbReference type="GO" id="GO:0000981">
    <property type="term" value="F:DNA-binding transcription factor activity, RNA polymerase II-specific"/>
    <property type="evidence" value="ECO:0007669"/>
    <property type="project" value="TreeGrafter"/>
</dbReference>
<dbReference type="GO" id="GO:0009913">
    <property type="term" value="P:epidermal cell differentiation"/>
    <property type="evidence" value="ECO:0007669"/>
    <property type="project" value="TreeGrafter"/>
</dbReference>
<dbReference type="GO" id="GO:0005634">
    <property type="term" value="C:nucleus"/>
    <property type="evidence" value="ECO:0007669"/>
    <property type="project" value="UniProtKB-SubCell"/>
</dbReference>
<keyword evidence="2" id="KW-0479">Metal-binding</keyword>
<dbReference type="SMART" id="SM00355">
    <property type="entry name" value="ZnF_C2H2"/>
    <property type="match status" value="4"/>
</dbReference>
<protein>
    <recommendedName>
        <fullName evidence="9">C2H2-type domain-containing protein</fullName>
    </recommendedName>
</protein>
<evidence type="ECO:0000256" key="4">
    <source>
        <dbReference type="ARBA" id="ARBA00022771"/>
    </source>
</evidence>
<feature type="domain" description="C2H2-type" evidence="9">
    <location>
        <begin position="289"/>
        <end position="316"/>
    </location>
</feature>
<keyword evidence="3" id="KW-0677">Repeat</keyword>
<feature type="compositionally biased region" description="Low complexity" evidence="8">
    <location>
        <begin position="41"/>
        <end position="98"/>
    </location>
</feature>
<keyword evidence="5" id="KW-0862">Zinc</keyword>
<evidence type="ECO:0000256" key="5">
    <source>
        <dbReference type="ARBA" id="ARBA00022833"/>
    </source>
</evidence>
<proteinExistence type="predicted"/>
<dbReference type="InterPro" id="IPR013087">
    <property type="entry name" value="Znf_C2H2_type"/>
</dbReference>
<comment type="subcellular location">
    <subcellularLocation>
        <location evidence="1">Nucleus</location>
    </subcellularLocation>
</comment>
<name>T1KM11_TETUR</name>
<dbReference type="HOGENOM" id="CLU_039557_1_0_1"/>
<dbReference type="Pfam" id="PF00096">
    <property type="entry name" value="zf-C2H2"/>
    <property type="match status" value="2"/>
</dbReference>
<dbReference type="InterPro" id="IPR027756">
    <property type="entry name" value="Ovo-like"/>
</dbReference>
<accession>T1KM11</accession>